<dbReference type="InterPro" id="IPR020843">
    <property type="entry name" value="ER"/>
</dbReference>
<dbReference type="SUPFAM" id="SSF50129">
    <property type="entry name" value="GroES-like"/>
    <property type="match status" value="1"/>
</dbReference>
<sequence length="332" mass="35096">MNELFKALLINEQESKFTKEIKALRTDQLPQHELLIRVSYSSVNYKDALSAAGNKGVTRTYPHVPGIDAAGVVVNSKSDLFTEGEEVLVTGWDLGMNTWGGFGEYIRIPAAWALKLPSGLSMKEAMCFGTAGLTAGLSVHQLLKAGIQPENGEIAVSGATGGVGSIAVAILAKNGFSVAAISGKQETAFLLDTLGAKRIIPRDEFSATFDKKPLSAPSFAAGIDTVGGSILSGMLKATHYGGIVTACGMVAAADLHTSVFPFILRSVTLAGIDSVQAPMEIRKQVWELLGTSWKPAQLDSMVEEISLDALPEKLDAVLAGKARGRYVLAHAH</sequence>
<dbReference type="Gene3D" id="3.90.180.10">
    <property type="entry name" value="Medium-chain alcohol dehydrogenases, catalytic domain"/>
    <property type="match status" value="1"/>
</dbReference>
<organism evidence="2 3">
    <name type="scientific">Chitinophaga pinensis (strain ATCC 43595 / DSM 2588 / LMG 13176 / NBRC 15968 / NCIMB 11800 / UQM 2034)</name>
    <dbReference type="NCBI Taxonomy" id="485918"/>
    <lineage>
        <taxon>Bacteria</taxon>
        <taxon>Pseudomonadati</taxon>
        <taxon>Bacteroidota</taxon>
        <taxon>Chitinophagia</taxon>
        <taxon>Chitinophagales</taxon>
        <taxon>Chitinophagaceae</taxon>
        <taxon>Chitinophaga</taxon>
    </lineage>
</organism>
<dbReference type="RefSeq" id="WP_012793459.1">
    <property type="nucleotide sequence ID" value="NC_013132.1"/>
</dbReference>
<evidence type="ECO:0000313" key="2">
    <source>
        <dbReference type="EMBL" id="ACU63293.1"/>
    </source>
</evidence>
<evidence type="ECO:0000313" key="3">
    <source>
        <dbReference type="Proteomes" id="UP000002215"/>
    </source>
</evidence>
<dbReference type="NCBIfam" id="TIGR02823">
    <property type="entry name" value="oxido_YhdH"/>
    <property type="match status" value="1"/>
</dbReference>
<dbReference type="CDD" id="cd05280">
    <property type="entry name" value="MDR_yhdh_yhfp"/>
    <property type="match status" value="1"/>
</dbReference>
<dbReference type="GO" id="GO:0043957">
    <property type="term" value="F:acryloyl-CoA reductase (NADPH) activity"/>
    <property type="evidence" value="ECO:0007669"/>
    <property type="project" value="TreeGrafter"/>
</dbReference>
<reference evidence="2 3" key="2">
    <citation type="journal article" date="2010" name="Stand. Genomic Sci.">
        <title>Complete genome sequence of Chitinophaga pinensis type strain (UQM 2034).</title>
        <authorList>
            <person name="Glavina Del Rio T."/>
            <person name="Abt B."/>
            <person name="Spring S."/>
            <person name="Lapidus A."/>
            <person name="Nolan M."/>
            <person name="Tice H."/>
            <person name="Copeland A."/>
            <person name="Cheng J.F."/>
            <person name="Chen F."/>
            <person name="Bruce D."/>
            <person name="Goodwin L."/>
            <person name="Pitluck S."/>
            <person name="Ivanova N."/>
            <person name="Mavromatis K."/>
            <person name="Mikhailova N."/>
            <person name="Pati A."/>
            <person name="Chen A."/>
            <person name="Palaniappan K."/>
            <person name="Land M."/>
            <person name="Hauser L."/>
            <person name="Chang Y.J."/>
            <person name="Jeffries C.D."/>
            <person name="Chain P."/>
            <person name="Saunders E."/>
            <person name="Detter J.C."/>
            <person name="Brettin T."/>
            <person name="Rohde M."/>
            <person name="Goker M."/>
            <person name="Bristow J."/>
            <person name="Eisen J.A."/>
            <person name="Markowitz V."/>
            <person name="Hugenholtz P."/>
            <person name="Kyrpides N.C."/>
            <person name="Klenk H.P."/>
            <person name="Lucas S."/>
        </authorList>
    </citation>
    <scope>NUCLEOTIDE SEQUENCE [LARGE SCALE GENOMIC DNA]</scope>
    <source>
        <strain evidence="3">ATCC 43595 / DSM 2588 / LMG 13176 / NBRC 15968 / NCIMB 11800 / UQM 2034</strain>
    </source>
</reference>
<dbReference type="InterPro" id="IPR014188">
    <property type="entry name" value="Acrylyl-CoA_reductase_AcuI"/>
</dbReference>
<proteinExistence type="predicted"/>
<dbReference type="InterPro" id="IPR011032">
    <property type="entry name" value="GroES-like_sf"/>
</dbReference>
<accession>A0A979G9U8</accession>
<dbReference type="Proteomes" id="UP000002215">
    <property type="component" value="Chromosome"/>
</dbReference>
<reference evidence="3" key="1">
    <citation type="submission" date="2009-08" db="EMBL/GenBank/DDBJ databases">
        <title>The complete genome of Chitinophaga pinensis DSM 2588.</title>
        <authorList>
            <consortium name="US DOE Joint Genome Institute (JGI-PGF)"/>
            <person name="Lucas S."/>
            <person name="Copeland A."/>
            <person name="Lapidus A."/>
            <person name="Glavina del Rio T."/>
            <person name="Dalin E."/>
            <person name="Tice H."/>
            <person name="Bruce D."/>
            <person name="Goodwin L."/>
            <person name="Pitluck S."/>
            <person name="Kyrpides N."/>
            <person name="Mavromatis K."/>
            <person name="Ivanova N."/>
            <person name="Mikhailova N."/>
            <person name="Sims D."/>
            <person name="Meinche L."/>
            <person name="Brettin T."/>
            <person name="Detter J.C."/>
            <person name="Han C."/>
            <person name="Larimer F."/>
            <person name="Land M."/>
            <person name="Hauser L."/>
            <person name="Markowitz V."/>
            <person name="Cheng J.-F."/>
            <person name="Hugenholtz P."/>
            <person name="Woyke T."/>
            <person name="Wu D."/>
            <person name="Spring S."/>
            <person name="Klenk H.-P."/>
            <person name="Eisen J.A."/>
        </authorList>
    </citation>
    <scope>NUCLEOTIDE SEQUENCE [LARGE SCALE GENOMIC DNA]</scope>
    <source>
        <strain evidence="3">ATCC 43595 / DSM 2588 / LMG 13176 / NBRC 15968 / NCIMB 11800 / UQM 2034</strain>
    </source>
</reference>
<dbReference type="PANTHER" id="PTHR43677">
    <property type="entry name" value="SHORT-CHAIN DEHYDROGENASE/REDUCTASE"/>
    <property type="match status" value="1"/>
</dbReference>
<evidence type="ECO:0000259" key="1">
    <source>
        <dbReference type="SMART" id="SM00829"/>
    </source>
</evidence>
<dbReference type="InterPro" id="IPR013154">
    <property type="entry name" value="ADH-like_N"/>
</dbReference>
<dbReference type="SMART" id="SM00829">
    <property type="entry name" value="PKS_ER"/>
    <property type="match status" value="1"/>
</dbReference>
<name>A0A979G9U8_CHIPD</name>
<dbReference type="InterPro" id="IPR013149">
    <property type="entry name" value="ADH-like_C"/>
</dbReference>
<dbReference type="Gene3D" id="3.40.50.720">
    <property type="entry name" value="NAD(P)-binding Rossmann-like Domain"/>
    <property type="match status" value="1"/>
</dbReference>
<dbReference type="Pfam" id="PF00107">
    <property type="entry name" value="ADH_zinc_N"/>
    <property type="match status" value="1"/>
</dbReference>
<dbReference type="InterPro" id="IPR036291">
    <property type="entry name" value="NAD(P)-bd_dom_sf"/>
</dbReference>
<gene>
    <name evidence="2" type="ordered locus">Cpin_5875</name>
</gene>
<protein>
    <submittedName>
        <fullName evidence="2">Quinone oxidoreductase, YhdH/YhfP family</fullName>
    </submittedName>
</protein>
<feature type="domain" description="Enoyl reductase (ER)" evidence="1">
    <location>
        <begin position="19"/>
        <end position="328"/>
    </location>
</feature>
<dbReference type="SUPFAM" id="SSF51735">
    <property type="entry name" value="NAD(P)-binding Rossmann-fold domains"/>
    <property type="match status" value="1"/>
</dbReference>
<dbReference type="AlphaFoldDB" id="A0A979G9U8"/>
<dbReference type="PANTHER" id="PTHR43677:SF1">
    <property type="entry name" value="ACRYLYL-COA REDUCTASE ACUI-RELATED"/>
    <property type="match status" value="1"/>
</dbReference>
<dbReference type="KEGG" id="cpi:Cpin_5875"/>
<dbReference type="EMBL" id="CP001699">
    <property type="protein sequence ID" value="ACU63293.1"/>
    <property type="molecule type" value="Genomic_DNA"/>
</dbReference>
<dbReference type="Pfam" id="PF08240">
    <property type="entry name" value="ADH_N"/>
    <property type="match status" value="1"/>
</dbReference>
<dbReference type="OrthoDB" id="9805663at2"/>
<dbReference type="InterPro" id="IPR051397">
    <property type="entry name" value="Zn-ADH-like_protein"/>
</dbReference>